<feature type="compositionally biased region" description="Polar residues" evidence="1">
    <location>
        <begin position="33"/>
        <end position="49"/>
    </location>
</feature>
<evidence type="ECO:0000313" key="2">
    <source>
        <dbReference type="EMBL" id="AKH19039.1"/>
    </source>
</evidence>
<feature type="compositionally biased region" description="Low complexity" evidence="1">
    <location>
        <begin position="762"/>
        <end position="776"/>
    </location>
</feature>
<protein>
    <recommendedName>
        <fullName evidence="4">Lipoprotein</fullName>
    </recommendedName>
</protein>
<feature type="region of interest" description="Disordered" evidence="1">
    <location>
        <begin position="762"/>
        <end position="784"/>
    </location>
</feature>
<evidence type="ECO:0008006" key="4">
    <source>
        <dbReference type="Google" id="ProtNLM"/>
    </source>
</evidence>
<feature type="region of interest" description="Disordered" evidence="1">
    <location>
        <begin position="33"/>
        <end position="53"/>
    </location>
</feature>
<evidence type="ECO:0000256" key="1">
    <source>
        <dbReference type="SAM" id="MobiDB-lite"/>
    </source>
</evidence>
<dbReference type="KEGG" id="seds:AAY24_00270"/>
<reference evidence="2 3" key="1">
    <citation type="journal article" date="2015" name="Genome Announc.">
        <title>Complete Genome Sequence of Sedimenticola thiotaurini Strain SIP-G1, a Polyphosphate- and Polyhydroxyalkanoate-Accumulating Sulfur-Oxidizing Gammaproteobacterium Isolated from Salt Marsh Sediments.</title>
        <authorList>
            <person name="Flood B.E."/>
            <person name="Jones D.S."/>
            <person name="Bailey J.V."/>
        </authorList>
    </citation>
    <scope>NUCLEOTIDE SEQUENCE [LARGE SCALE GENOMIC DNA]</scope>
    <source>
        <strain evidence="2 3">SIP-G1</strain>
    </source>
</reference>
<dbReference type="AlphaFoldDB" id="A0A0F7JUS4"/>
<dbReference type="PROSITE" id="PS51257">
    <property type="entry name" value="PROKAR_LIPOPROTEIN"/>
    <property type="match status" value="1"/>
</dbReference>
<name>A0A0F7JUS4_9GAMM</name>
<keyword evidence="3" id="KW-1185">Reference proteome</keyword>
<organism evidence="2 3">
    <name type="scientific">Sedimenticola thiotaurini</name>
    <dbReference type="NCBI Taxonomy" id="1543721"/>
    <lineage>
        <taxon>Bacteria</taxon>
        <taxon>Pseudomonadati</taxon>
        <taxon>Pseudomonadota</taxon>
        <taxon>Gammaproteobacteria</taxon>
        <taxon>Chromatiales</taxon>
        <taxon>Sedimenticolaceae</taxon>
        <taxon>Sedimenticola</taxon>
    </lineage>
</organism>
<dbReference type="EMBL" id="CP011412">
    <property type="protein sequence ID" value="AKH19039.1"/>
    <property type="molecule type" value="Genomic_DNA"/>
</dbReference>
<dbReference type="Proteomes" id="UP000034410">
    <property type="component" value="Chromosome"/>
</dbReference>
<evidence type="ECO:0000313" key="3">
    <source>
        <dbReference type="Proteomes" id="UP000034410"/>
    </source>
</evidence>
<proteinExistence type="predicted"/>
<dbReference type="OrthoDB" id="7052998at2"/>
<gene>
    <name evidence="2" type="ORF">AAY24_00270</name>
</gene>
<sequence>MLKIIIMLKLIRPAFAALFFVLLTGCVPTVTQKPTLAKPNSTQPATPVVNNDKDPLYQPLKNVDLSQYKRAGDGLLLVGRKGEYDLLLTEPGRPYKVSKSRFEGIKKFNNDQFMNYSGYMLRWVNNKNEPAPYIGRLTSFADDGRKAVYKGAFVATHYKAKAFGSTPTGPKAFLEGIETQFDASGRIVEMDYKIHRYTSKWLGPKNNRKIVYYTFPERTTREVELTPATKEQAAVATRATGLPDFQFVLPHPRQLAEKMSSLDRALFTRAYSLVDLFEQKKINTDHLLLQPFAPTKGEYREIRRFQWELLAPEHAMVHKGQSAFIYSPMTRHTYLLPHPGDSYKNRSPILTLPSLQDIVINGQLAVNQQCLGKTDGMVVLSGQCDPEAPGFPLTVLTQLSADQFIINIWSDIDRRSTYLLTGSKFPKEAHYRWSVDAFMVDESVAPDTTLAVLATGEDSFSDKLVAFASRGQDQQACDRMSTAVSHAEQALRFDPRIDRRLASYQKQLRFWEDTNLAIYELKRNPSKTPVTDFRRAVWNDLVSMKRDINQRLATLKRHRDVNNSACQPDSQRMDELVSALTDFERNLSASMKQLDETYYAQAEALKNDLFSLVARQEEAQNNAAMALFLSRLQASLNADLNARQAQSNSIMRSMIASRKAVDAQIAEVKARNAAYFANKKPVVAAPQNNIVRPVAMPLQPLDTTAGSKVYLNGKKPTRLSTQQAIAQAQAKTKRLVEQRKAGSERLTPDYNQTTTQNRLAQQAKATDTKAKAQPKTNRYVGSGRDYPFTGKSGQYYNYEMALELAQTNLENQASKFCGSSMKTEIQWARQPVCKESASEKEQYKCSIDAKVNCYENFCDKQFCGTGH</sequence>
<accession>A0A0F7JUS4</accession>